<keyword evidence="1" id="KW-0805">Transcription regulation</keyword>
<dbReference type="Pfam" id="PF12833">
    <property type="entry name" value="HTH_18"/>
    <property type="match status" value="1"/>
</dbReference>
<dbReference type="PANTHER" id="PTHR43280:SF32">
    <property type="entry name" value="TRANSCRIPTIONAL REGULATORY PROTEIN"/>
    <property type="match status" value="1"/>
</dbReference>
<comment type="caution">
    <text evidence="5">The sequence shown here is derived from an EMBL/GenBank/DDBJ whole genome shotgun (WGS) entry which is preliminary data.</text>
</comment>
<reference evidence="5" key="1">
    <citation type="submission" date="2013-04" db="EMBL/GenBank/DDBJ databases">
        <title>The genome sequencing project of 58 acetic acid bacteria.</title>
        <authorList>
            <person name="Okamoto-Kainuma A."/>
            <person name="Ishikawa M."/>
            <person name="Umino S."/>
            <person name="Koizumi Y."/>
            <person name="Shiwa Y."/>
            <person name="Yoshikawa H."/>
            <person name="Matsutani M."/>
            <person name="Matsushita K."/>
        </authorList>
    </citation>
    <scope>NUCLEOTIDE SEQUENCE</scope>
    <source>
        <strain evidence="5">DSM 12717</strain>
    </source>
</reference>
<evidence type="ECO:0000256" key="1">
    <source>
        <dbReference type="ARBA" id="ARBA00023015"/>
    </source>
</evidence>
<keyword evidence="6" id="KW-1185">Reference proteome</keyword>
<keyword evidence="2" id="KW-0238">DNA-binding</keyword>
<proteinExistence type="predicted"/>
<organism evidence="5 6">
    <name type="scientific">Gluconacetobacter sacchari DSM 12717</name>
    <dbReference type="NCBI Taxonomy" id="1307940"/>
    <lineage>
        <taxon>Bacteria</taxon>
        <taxon>Pseudomonadati</taxon>
        <taxon>Pseudomonadota</taxon>
        <taxon>Alphaproteobacteria</taxon>
        <taxon>Acetobacterales</taxon>
        <taxon>Acetobacteraceae</taxon>
        <taxon>Gluconacetobacter</taxon>
    </lineage>
</organism>
<dbReference type="PROSITE" id="PS01124">
    <property type="entry name" value="HTH_ARAC_FAMILY_2"/>
    <property type="match status" value="1"/>
</dbReference>
<dbReference type="InterPro" id="IPR014710">
    <property type="entry name" value="RmlC-like_jellyroll"/>
</dbReference>
<evidence type="ECO:0000313" key="5">
    <source>
        <dbReference type="EMBL" id="GBQ27816.1"/>
    </source>
</evidence>
<keyword evidence="3" id="KW-0804">Transcription</keyword>
<feature type="domain" description="HTH araC/xylS-type" evidence="4">
    <location>
        <begin position="196"/>
        <end position="294"/>
    </location>
</feature>
<evidence type="ECO:0000256" key="3">
    <source>
        <dbReference type="ARBA" id="ARBA00023163"/>
    </source>
</evidence>
<evidence type="ECO:0000256" key="2">
    <source>
        <dbReference type="ARBA" id="ARBA00023125"/>
    </source>
</evidence>
<dbReference type="InterPro" id="IPR011051">
    <property type="entry name" value="RmlC_Cupin_sf"/>
</dbReference>
<dbReference type="InterPro" id="IPR009057">
    <property type="entry name" value="Homeodomain-like_sf"/>
</dbReference>
<evidence type="ECO:0000313" key="6">
    <source>
        <dbReference type="Proteomes" id="UP001060895"/>
    </source>
</evidence>
<sequence length="312" mass="35181">MDKKREELDIFEMLRNTDVPTYLTYGRTAKTDDIGSVHIEKVMDRRSLHNGHVAAHQHTQLVQLCQWTSGGGTYAIDDRIIPFTAPTFVFMPTQVVHGFDVLDGSDAIVISLKDAEMTTSSFFRSPPYRDTLILNGSESPRPSPLITTLMEAGYDRYRQNPATAEGVVCGLANAILAEAATLARMQDSKATRPADHRIADLIEMHFRDSWSVSEYARQLGCTPYQLNAMARTTCGHSLKRLISDRRLLESKRLLAFTIRPIETIAAEIGLPDPAYFSRFFHRLTGLSPRDWRRQWLEKTAHPSTDAPPNTFL</sequence>
<dbReference type="Gene3D" id="2.60.120.10">
    <property type="entry name" value="Jelly Rolls"/>
    <property type="match status" value="1"/>
</dbReference>
<gene>
    <name evidence="5" type="ORF">AA12717_2793</name>
</gene>
<name>A0ABQ0P9J4_9PROT</name>
<evidence type="ECO:0000259" key="4">
    <source>
        <dbReference type="PROSITE" id="PS01124"/>
    </source>
</evidence>
<dbReference type="EMBL" id="BAQP01000223">
    <property type="protein sequence ID" value="GBQ27816.1"/>
    <property type="molecule type" value="Genomic_DNA"/>
</dbReference>
<dbReference type="SUPFAM" id="SSF51182">
    <property type="entry name" value="RmlC-like cupins"/>
    <property type="match status" value="1"/>
</dbReference>
<protein>
    <submittedName>
        <fullName evidence="5">Transcriptional regulator</fullName>
    </submittedName>
</protein>
<dbReference type="InterPro" id="IPR018060">
    <property type="entry name" value="HTH_AraC"/>
</dbReference>
<dbReference type="SUPFAM" id="SSF46689">
    <property type="entry name" value="Homeodomain-like"/>
    <property type="match status" value="1"/>
</dbReference>
<accession>A0ABQ0P9J4</accession>
<dbReference type="Gene3D" id="1.10.10.60">
    <property type="entry name" value="Homeodomain-like"/>
    <property type="match status" value="1"/>
</dbReference>
<dbReference type="PANTHER" id="PTHR43280">
    <property type="entry name" value="ARAC-FAMILY TRANSCRIPTIONAL REGULATOR"/>
    <property type="match status" value="1"/>
</dbReference>
<dbReference type="SMART" id="SM00342">
    <property type="entry name" value="HTH_ARAC"/>
    <property type="match status" value="1"/>
</dbReference>
<dbReference type="Proteomes" id="UP001060895">
    <property type="component" value="Unassembled WGS sequence"/>
</dbReference>